<gene>
    <name evidence="2" type="ORF">STHAL_02280</name>
</gene>
<reference evidence="2 3" key="1">
    <citation type="submission" date="2021-07" db="EMBL/GenBank/DDBJ databases">
        <title>Sequencing Streptomyces halstedii LGO-A4 genome an citrus endophytic actinomycete.</title>
        <authorList>
            <person name="Samborskyy M."/>
            <person name="Scott N."/>
            <person name="Deglau R."/>
            <person name="Dickens S."/>
            <person name="Oliveira L.G."/>
        </authorList>
    </citation>
    <scope>NUCLEOTIDE SEQUENCE [LARGE SCALE GENOMIC DNA]</scope>
    <source>
        <strain evidence="2 3">LGO-A4</strain>
    </source>
</reference>
<accession>A0ABS6TJU1</accession>
<protein>
    <submittedName>
        <fullName evidence="2">Uncharacterized protein</fullName>
    </submittedName>
</protein>
<dbReference type="Proteomes" id="UP000735541">
    <property type="component" value="Unassembled WGS sequence"/>
</dbReference>
<dbReference type="EMBL" id="JAHUVW010000001">
    <property type="protein sequence ID" value="MBV7668333.1"/>
    <property type="molecule type" value="Genomic_DNA"/>
</dbReference>
<dbReference type="RefSeq" id="WP_228867120.1">
    <property type="nucleotide sequence ID" value="NZ_JAHUVW010000001.1"/>
</dbReference>
<evidence type="ECO:0000313" key="3">
    <source>
        <dbReference type="Proteomes" id="UP000735541"/>
    </source>
</evidence>
<name>A0ABS6TJU1_STRHA</name>
<evidence type="ECO:0000256" key="1">
    <source>
        <dbReference type="SAM" id="MobiDB-lite"/>
    </source>
</evidence>
<evidence type="ECO:0000313" key="2">
    <source>
        <dbReference type="EMBL" id="MBV7668333.1"/>
    </source>
</evidence>
<keyword evidence="3" id="KW-1185">Reference proteome</keyword>
<organism evidence="2 3">
    <name type="scientific">Streptomyces halstedii</name>
    <dbReference type="NCBI Taxonomy" id="1944"/>
    <lineage>
        <taxon>Bacteria</taxon>
        <taxon>Bacillati</taxon>
        <taxon>Actinomycetota</taxon>
        <taxon>Actinomycetes</taxon>
        <taxon>Kitasatosporales</taxon>
        <taxon>Streptomycetaceae</taxon>
        <taxon>Streptomyces</taxon>
    </lineage>
</organism>
<sequence length="60" mass="6075">MTKTPTTDPCGEFLAAVDRLHDGGGSVRMTAHTSSVSADAWSTPDTEAEPVPATLAGTAS</sequence>
<feature type="region of interest" description="Disordered" evidence="1">
    <location>
        <begin position="24"/>
        <end position="60"/>
    </location>
</feature>
<proteinExistence type="predicted"/>
<comment type="caution">
    <text evidence="2">The sequence shown here is derived from an EMBL/GenBank/DDBJ whole genome shotgun (WGS) entry which is preliminary data.</text>
</comment>